<accession>A0A542DY15</accession>
<dbReference type="InterPro" id="IPR003593">
    <property type="entry name" value="AAA+_ATPase"/>
</dbReference>
<dbReference type="EMBL" id="VFMN01000001">
    <property type="protein sequence ID" value="TQJ07975.1"/>
    <property type="molecule type" value="Genomic_DNA"/>
</dbReference>
<dbReference type="AlphaFoldDB" id="A0A542DY15"/>
<evidence type="ECO:0000256" key="2">
    <source>
        <dbReference type="ARBA" id="ARBA00022840"/>
    </source>
</evidence>
<evidence type="ECO:0000313" key="5">
    <source>
        <dbReference type="Proteomes" id="UP000317893"/>
    </source>
</evidence>
<dbReference type="PANTHER" id="PTHR43158:SF2">
    <property type="entry name" value="SKFA PEPTIDE EXPORT ATP-BINDING PROTEIN SKFE"/>
    <property type="match status" value="1"/>
</dbReference>
<proteinExistence type="predicted"/>
<evidence type="ECO:0000313" key="4">
    <source>
        <dbReference type="EMBL" id="TQJ07975.1"/>
    </source>
</evidence>
<evidence type="ECO:0000256" key="1">
    <source>
        <dbReference type="ARBA" id="ARBA00022741"/>
    </source>
</evidence>
<reference evidence="4 5" key="1">
    <citation type="submission" date="2019-06" db="EMBL/GenBank/DDBJ databases">
        <title>Sequencing the genomes of 1000 actinobacteria strains.</title>
        <authorList>
            <person name="Klenk H.-P."/>
        </authorList>
    </citation>
    <scope>NUCLEOTIDE SEQUENCE [LARGE SCALE GENOMIC DNA]</scope>
    <source>
        <strain evidence="4 5">DSM 18607</strain>
    </source>
</reference>
<evidence type="ECO:0000259" key="3">
    <source>
        <dbReference type="PROSITE" id="PS50893"/>
    </source>
</evidence>
<dbReference type="OrthoDB" id="6198786at2"/>
<dbReference type="SUPFAM" id="SSF52540">
    <property type="entry name" value="P-loop containing nucleoside triphosphate hydrolases"/>
    <property type="match status" value="1"/>
</dbReference>
<comment type="caution">
    <text evidence="4">The sequence shown here is derived from an EMBL/GenBank/DDBJ whole genome shotgun (WGS) entry which is preliminary data.</text>
</comment>
<dbReference type="Proteomes" id="UP000317893">
    <property type="component" value="Unassembled WGS sequence"/>
</dbReference>
<protein>
    <submittedName>
        <fullName evidence="4">ABC transporter family protein</fullName>
    </submittedName>
</protein>
<dbReference type="GO" id="GO:0005524">
    <property type="term" value="F:ATP binding"/>
    <property type="evidence" value="ECO:0007669"/>
    <property type="project" value="UniProtKB-KW"/>
</dbReference>
<dbReference type="Pfam" id="PF00005">
    <property type="entry name" value="ABC_tran"/>
    <property type="match status" value="1"/>
</dbReference>
<sequence length="225" mass="23811">MPRSRAKAAARPKAAPEALLLASAAGKSVDGAHLVRPTTVSVAAGRCTVLRGENGSGKTTLLRLLAGTTAPSTGTVTLEGRTVDERDPVCRAAIAALLGAPTSYRDLTLVDHLVLVDATWGRGDGAQERAEAMLATLEIGHLEDRFPHELSSGQQQLFHLALTLVRPARVLLLDEPEQRLDTHKRDLLGRLLGQRKAEGTALVIASHDPQLIEAVADDVVDVVPA</sequence>
<dbReference type="InterPro" id="IPR027417">
    <property type="entry name" value="P-loop_NTPase"/>
</dbReference>
<name>A0A542DY15_9MICO</name>
<dbReference type="InterPro" id="IPR003439">
    <property type="entry name" value="ABC_transporter-like_ATP-bd"/>
</dbReference>
<dbReference type="GO" id="GO:0016887">
    <property type="term" value="F:ATP hydrolysis activity"/>
    <property type="evidence" value="ECO:0007669"/>
    <property type="project" value="InterPro"/>
</dbReference>
<organism evidence="4 5">
    <name type="scientific">Lapillicoccus jejuensis</name>
    <dbReference type="NCBI Taxonomy" id="402171"/>
    <lineage>
        <taxon>Bacteria</taxon>
        <taxon>Bacillati</taxon>
        <taxon>Actinomycetota</taxon>
        <taxon>Actinomycetes</taxon>
        <taxon>Micrococcales</taxon>
        <taxon>Intrasporangiaceae</taxon>
        <taxon>Lapillicoccus</taxon>
    </lineage>
</organism>
<keyword evidence="1" id="KW-0547">Nucleotide-binding</keyword>
<keyword evidence="5" id="KW-1185">Reference proteome</keyword>
<dbReference type="RefSeq" id="WP_141847354.1">
    <property type="nucleotide sequence ID" value="NZ_BAAAPR010000002.1"/>
</dbReference>
<dbReference type="PANTHER" id="PTHR43158">
    <property type="entry name" value="SKFA PEPTIDE EXPORT ATP-BINDING PROTEIN SKFE"/>
    <property type="match status" value="1"/>
</dbReference>
<dbReference type="SMART" id="SM00382">
    <property type="entry name" value="AAA"/>
    <property type="match status" value="1"/>
</dbReference>
<feature type="domain" description="ABC transporter" evidence="3">
    <location>
        <begin position="20"/>
        <end position="224"/>
    </location>
</feature>
<dbReference type="PROSITE" id="PS50893">
    <property type="entry name" value="ABC_TRANSPORTER_2"/>
    <property type="match status" value="1"/>
</dbReference>
<gene>
    <name evidence="4" type="ORF">FB458_1050</name>
</gene>
<keyword evidence="2" id="KW-0067">ATP-binding</keyword>
<dbReference type="Gene3D" id="3.40.50.300">
    <property type="entry name" value="P-loop containing nucleotide triphosphate hydrolases"/>
    <property type="match status" value="1"/>
</dbReference>